<feature type="compositionally biased region" description="Polar residues" evidence="5">
    <location>
        <begin position="746"/>
        <end position="756"/>
    </location>
</feature>
<dbReference type="InterPro" id="IPR050647">
    <property type="entry name" value="Plant_LRR-RLKs"/>
</dbReference>
<keyword evidence="6" id="KW-0472">Membrane</keyword>
<dbReference type="SUPFAM" id="SSF52058">
    <property type="entry name" value="L domain-like"/>
    <property type="match status" value="1"/>
</dbReference>
<feature type="region of interest" description="Disordered" evidence="5">
    <location>
        <begin position="375"/>
        <end position="450"/>
    </location>
</feature>
<dbReference type="Gene3D" id="3.80.10.10">
    <property type="entry name" value="Ribonuclease Inhibitor"/>
    <property type="match status" value="1"/>
</dbReference>
<accession>A0A0W8D557</accession>
<evidence type="ECO:0000259" key="8">
    <source>
        <dbReference type="PROSITE" id="PS50011"/>
    </source>
</evidence>
<feature type="signal peptide" evidence="7">
    <location>
        <begin position="1"/>
        <end position="17"/>
    </location>
</feature>
<dbReference type="InterPro" id="IPR003591">
    <property type="entry name" value="Leu-rich_rpt_typical-subtyp"/>
</dbReference>
<dbReference type="InterPro" id="IPR011009">
    <property type="entry name" value="Kinase-like_dom_sf"/>
</dbReference>
<dbReference type="InterPro" id="IPR001611">
    <property type="entry name" value="Leu-rich_rpt"/>
</dbReference>
<evidence type="ECO:0000313" key="10">
    <source>
        <dbReference type="Proteomes" id="UP000052943"/>
    </source>
</evidence>
<dbReference type="PROSITE" id="PS50011">
    <property type="entry name" value="PROTEIN_KINASE_DOM"/>
    <property type="match status" value="1"/>
</dbReference>
<evidence type="ECO:0000256" key="7">
    <source>
        <dbReference type="SAM" id="SignalP"/>
    </source>
</evidence>
<dbReference type="InterPro" id="IPR001245">
    <property type="entry name" value="Ser-Thr/Tyr_kinase_cat_dom"/>
</dbReference>
<dbReference type="InterPro" id="IPR000719">
    <property type="entry name" value="Prot_kinase_dom"/>
</dbReference>
<dbReference type="InterPro" id="IPR032675">
    <property type="entry name" value="LRR_dom_sf"/>
</dbReference>
<dbReference type="GO" id="GO:0004672">
    <property type="term" value="F:protein kinase activity"/>
    <property type="evidence" value="ECO:0007669"/>
    <property type="project" value="InterPro"/>
</dbReference>
<dbReference type="AlphaFoldDB" id="A0A0W8D557"/>
<dbReference type="SUPFAM" id="SSF56112">
    <property type="entry name" value="Protein kinase-like (PK-like)"/>
    <property type="match status" value="1"/>
</dbReference>
<feature type="region of interest" description="Disordered" evidence="5">
    <location>
        <begin position="865"/>
        <end position="896"/>
    </location>
</feature>
<dbReference type="GO" id="GO:0005524">
    <property type="term" value="F:ATP binding"/>
    <property type="evidence" value="ECO:0007669"/>
    <property type="project" value="UniProtKB-KW"/>
</dbReference>
<evidence type="ECO:0000313" key="9">
    <source>
        <dbReference type="EMBL" id="KUF91090.1"/>
    </source>
</evidence>
<feature type="transmembrane region" description="Helical" evidence="6">
    <location>
        <begin position="333"/>
        <end position="354"/>
    </location>
</feature>
<dbReference type="PANTHER" id="PTHR48056">
    <property type="entry name" value="LRR RECEPTOR-LIKE SERINE/THREONINE-PROTEIN KINASE-RELATED"/>
    <property type="match status" value="1"/>
</dbReference>
<name>A0A0W8D557_PHYNI</name>
<gene>
    <name evidence="9" type="ORF">AM587_10002879</name>
</gene>
<protein>
    <submittedName>
        <fullName evidence="9">Ankyrin repeat-containing protein kinase A</fullName>
    </submittedName>
</protein>
<evidence type="ECO:0000256" key="6">
    <source>
        <dbReference type="SAM" id="Phobius"/>
    </source>
</evidence>
<proteinExistence type="predicted"/>
<feature type="compositionally biased region" description="Basic and acidic residues" evidence="5">
    <location>
        <begin position="423"/>
        <end position="433"/>
    </location>
</feature>
<dbReference type="SMART" id="SM00369">
    <property type="entry name" value="LRR_TYP"/>
    <property type="match status" value="2"/>
</dbReference>
<keyword evidence="6" id="KW-1133">Transmembrane helix</keyword>
<evidence type="ECO:0000256" key="5">
    <source>
        <dbReference type="SAM" id="MobiDB-lite"/>
    </source>
</evidence>
<dbReference type="EMBL" id="LNFO01001486">
    <property type="protein sequence ID" value="KUF91090.1"/>
    <property type="molecule type" value="Genomic_DNA"/>
</dbReference>
<dbReference type="PROSITE" id="PS51450">
    <property type="entry name" value="LRR"/>
    <property type="match status" value="1"/>
</dbReference>
<keyword evidence="7" id="KW-0732">Signal</keyword>
<keyword evidence="2" id="KW-0677">Repeat</keyword>
<dbReference type="GO" id="GO:0033612">
    <property type="term" value="F:receptor serine/threonine kinase binding"/>
    <property type="evidence" value="ECO:0007669"/>
    <property type="project" value="TreeGrafter"/>
</dbReference>
<evidence type="ECO:0000256" key="4">
    <source>
        <dbReference type="ARBA" id="ARBA00022840"/>
    </source>
</evidence>
<feature type="compositionally biased region" description="Low complexity" evidence="5">
    <location>
        <begin position="384"/>
        <end position="402"/>
    </location>
</feature>
<keyword evidence="9" id="KW-0418">Kinase</keyword>
<feature type="domain" description="Protein kinase" evidence="8">
    <location>
        <begin position="468"/>
        <end position="788"/>
    </location>
</feature>
<keyword evidence="4" id="KW-0067">ATP-binding</keyword>
<keyword evidence="6" id="KW-0812">Transmembrane</keyword>
<feature type="compositionally biased region" description="Acidic residues" evidence="5">
    <location>
        <begin position="884"/>
        <end position="896"/>
    </location>
</feature>
<dbReference type="Pfam" id="PF07714">
    <property type="entry name" value="PK_Tyr_Ser-Thr"/>
    <property type="match status" value="1"/>
</dbReference>
<evidence type="ECO:0000256" key="3">
    <source>
        <dbReference type="ARBA" id="ARBA00022741"/>
    </source>
</evidence>
<keyword evidence="3" id="KW-0547">Nucleotide-binding</keyword>
<organism evidence="9 10">
    <name type="scientific">Phytophthora nicotianae</name>
    <name type="common">Potato buckeye rot agent</name>
    <name type="synonym">Phytophthora parasitica</name>
    <dbReference type="NCBI Taxonomy" id="4792"/>
    <lineage>
        <taxon>Eukaryota</taxon>
        <taxon>Sar</taxon>
        <taxon>Stramenopiles</taxon>
        <taxon>Oomycota</taxon>
        <taxon>Peronosporomycetes</taxon>
        <taxon>Peronosporales</taxon>
        <taxon>Peronosporaceae</taxon>
        <taxon>Phytophthora</taxon>
    </lineage>
</organism>
<dbReference type="OrthoDB" id="106927at2759"/>
<feature type="region of interest" description="Disordered" evidence="5">
    <location>
        <begin position="627"/>
        <end position="646"/>
    </location>
</feature>
<keyword evidence="9" id="KW-0808">Transferase</keyword>
<feature type="compositionally biased region" description="Basic and acidic residues" evidence="5">
    <location>
        <begin position="689"/>
        <end position="698"/>
    </location>
</feature>
<dbReference type="Proteomes" id="UP000052943">
    <property type="component" value="Unassembled WGS sequence"/>
</dbReference>
<reference evidence="9 10" key="1">
    <citation type="submission" date="2015-11" db="EMBL/GenBank/DDBJ databases">
        <title>Genomes and virulence difference between two physiological races of Phytophthora nicotianae.</title>
        <authorList>
            <person name="Liu H."/>
            <person name="Ma X."/>
            <person name="Yu H."/>
            <person name="Fang D."/>
            <person name="Li Y."/>
            <person name="Wang X."/>
            <person name="Wang W."/>
            <person name="Dong Y."/>
            <person name="Xiao B."/>
        </authorList>
    </citation>
    <scope>NUCLEOTIDE SEQUENCE [LARGE SCALE GENOMIC DNA]</scope>
    <source>
        <strain evidence="10">race 0</strain>
    </source>
</reference>
<dbReference type="PANTHER" id="PTHR48056:SF81">
    <property type="entry name" value="RECEPTOR PROTEIN-TYROSINE KINASE CEPR1"/>
    <property type="match status" value="1"/>
</dbReference>
<feature type="chain" id="PRO_5006941268" evidence="7">
    <location>
        <begin position="18"/>
        <end position="1075"/>
    </location>
</feature>
<feature type="compositionally biased region" description="Low complexity" evidence="5">
    <location>
        <begin position="865"/>
        <end position="883"/>
    </location>
</feature>
<sequence length="1075" mass="116220">MRLLLPSLALAAGGASAASSSSSSSVSWCSNSTASAVLTNCGDVCTTGDPCVQYTSSSSCSEASRNDCVRHSSSCTYQCLDAYNSVAKKFTVFVKDPSSSDTWTSSASGSSAAAFPSAEIDTVNGMEYAEATRNIQITGFDDTNVQKGSLKSVTFDEDTFSTATVLEQLTMENCNLASLPAQLGNLANKNLVTLNLNKNTMTSITDSDSSVTEALQGLTTLNLTDNSIATFEVSLPSVTTLDLSDNKLTEFPSVIFNMTDLNVLNIAGNSISSLTVTSAQYSFLRKLSSESTLSISTSACSSGTATDVLDSVVCVSDDAASSSSDDSSSSSTLVIVVVVLAVVVVLGVAGFFFYRRKMKNRGFFLSNTPDMVGVATPPSAHNTPARNRAGSRGRASSQQRPPTVGGRTPRSSIPNALLAGFSDHGKKMSDAQPRRSSVQSTLPVGANGRRSRSSIISSNVAQIPSDELNYTRKIAKGAFGEVWLALYGKDLVAVKKLITVEGTSVQDFVSELNLLASLSHRCILTLIGACWDDELTDIQIVMEYMDSGDLLSVLRKNPPSVLTWENGKASYCVQRQQDFTKTVPFVSREVFRLVLRLEAQKALDVNVAALEQRFRVPPGYADDDSLNARGEAKQPKNFIPGPGTYEVPEQWPVRDVTATPTAAFLSRTSRGQLARISSAPPCSPTRQTTYDDTRDKIIRPQTANPNAKPKSPRTRLRLPSSSGHRGLRIQIPEPQQPKLQDEMKATSDSVSYSSINPRSASAFSKVSRQLEPDRKTVPDIGSYDIKRLWDSNTRRSTLGTPSPAPFGASKEKRVVTWRPALTPASCAVSASWDSSRHYAKQKDKVVRSAAKRRLHSAKLHARTLSTPTLRPATAAPAMNNTEPATEDMPTETPEDDDPFSWLRQRPNGENRVNFLAAKHGLTNYVKSSTRRSSQMSSFGEYLTPGTPSSRLVQQHSNLQEDGDTTTTEPVLTAKPKDVRIKVSCRMPGGMLITASVYSMKKLRHFKSAILQRQKRFLSVDQFDLYHMSGRKLTGLEETLTACGVRDRSLLQIVPAVTVALTPLGTTGSQEPGDMR</sequence>
<feature type="region of interest" description="Disordered" evidence="5">
    <location>
        <begin position="669"/>
        <end position="756"/>
    </location>
</feature>
<evidence type="ECO:0000256" key="1">
    <source>
        <dbReference type="ARBA" id="ARBA00022614"/>
    </source>
</evidence>
<comment type="caution">
    <text evidence="9">The sequence shown here is derived from an EMBL/GenBank/DDBJ whole genome shotgun (WGS) entry which is preliminary data.</text>
</comment>
<dbReference type="Gene3D" id="1.10.510.10">
    <property type="entry name" value="Transferase(Phosphotransferase) domain 1"/>
    <property type="match status" value="1"/>
</dbReference>
<evidence type="ECO:0000256" key="2">
    <source>
        <dbReference type="ARBA" id="ARBA00022737"/>
    </source>
</evidence>
<dbReference type="STRING" id="4790.A0A0W8D557"/>
<keyword evidence="1" id="KW-0433">Leucine-rich repeat</keyword>